<evidence type="ECO:0000256" key="1">
    <source>
        <dbReference type="ARBA" id="ARBA00023015"/>
    </source>
</evidence>
<dbReference type="InterPro" id="IPR036271">
    <property type="entry name" value="Tet_transcr_reg_TetR-rel_C_sf"/>
</dbReference>
<dbReference type="GO" id="GO:0000976">
    <property type="term" value="F:transcription cis-regulatory region binding"/>
    <property type="evidence" value="ECO:0007669"/>
    <property type="project" value="TreeGrafter"/>
</dbReference>
<feature type="DNA-binding region" description="H-T-H motif" evidence="4">
    <location>
        <begin position="29"/>
        <end position="48"/>
    </location>
</feature>
<keyword evidence="3" id="KW-0804">Transcription</keyword>
<comment type="caution">
    <text evidence="6">The sequence shown here is derived from an EMBL/GenBank/DDBJ whole genome shotgun (WGS) entry which is preliminary data.</text>
</comment>
<dbReference type="InterPro" id="IPR001647">
    <property type="entry name" value="HTH_TetR"/>
</dbReference>
<keyword evidence="1" id="KW-0805">Transcription regulation</keyword>
<dbReference type="RefSeq" id="WP_184959723.1">
    <property type="nucleotide sequence ID" value="NZ_JACHIN010000002.1"/>
</dbReference>
<sequence>MTTSDSMARTRDAILRAAATALRTHERAGMADIAAAAGVGRATLYRHFATRDDLLVELGRFAAEESIRVIDAAGIDGVGTEAALTRLTRALLTSGREFWVVSTHRPQLWPEEEEVGERLRVLAERGQREGVLRADVPAELLAAAHGALILGALTLAPLSELGVEDATDTIVRLYLQGARLTPTEASPPP</sequence>
<keyword evidence="7" id="KW-1185">Reference proteome</keyword>
<evidence type="ECO:0000313" key="7">
    <source>
        <dbReference type="Proteomes" id="UP000568380"/>
    </source>
</evidence>
<dbReference type="PANTHER" id="PTHR30055">
    <property type="entry name" value="HTH-TYPE TRANSCRIPTIONAL REGULATOR RUTR"/>
    <property type="match status" value="1"/>
</dbReference>
<accession>A0A7W7ZYQ6</accession>
<keyword evidence="2 4" id="KW-0238">DNA-binding</keyword>
<proteinExistence type="predicted"/>
<name>A0A7W7ZYQ6_9ACTN</name>
<evidence type="ECO:0000256" key="4">
    <source>
        <dbReference type="PROSITE-ProRule" id="PRU00335"/>
    </source>
</evidence>
<dbReference type="Pfam" id="PF00440">
    <property type="entry name" value="TetR_N"/>
    <property type="match status" value="1"/>
</dbReference>
<dbReference type="PROSITE" id="PS50977">
    <property type="entry name" value="HTH_TETR_2"/>
    <property type="match status" value="1"/>
</dbReference>
<dbReference type="Proteomes" id="UP000568380">
    <property type="component" value="Unassembled WGS sequence"/>
</dbReference>
<evidence type="ECO:0000256" key="3">
    <source>
        <dbReference type="ARBA" id="ARBA00023163"/>
    </source>
</evidence>
<dbReference type="InterPro" id="IPR050109">
    <property type="entry name" value="HTH-type_TetR-like_transc_reg"/>
</dbReference>
<dbReference type="AlphaFoldDB" id="A0A7W7ZYQ6"/>
<reference evidence="6 7" key="1">
    <citation type="submission" date="2020-08" db="EMBL/GenBank/DDBJ databases">
        <title>Genomic Encyclopedia of Type Strains, Phase IV (KMG-IV): sequencing the most valuable type-strain genomes for metagenomic binning, comparative biology and taxonomic classification.</title>
        <authorList>
            <person name="Goeker M."/>
        </authorList>
    </citation>
    <scope>NUCLEOTIDE SEQUENCE [LARGE SCALE GENOMIC DNA]</scope>
    <source>
        <strain evidence="6 7">DSM 45385</strain>
    </source>
</reference>
<protein>
    <submittedName>
        <fullName evidence="6">AcrR family transcriptional regulator</fullName>
    </submittedName>
</protein>
<evidence type="ECO:0000313" key="6">
    <source>
        <dbReference type="EMBL" id="MBB5076288.1"/>
    </source>
</evidence>
<evidence type="ECO:0000259" key="5">
    <source>
        <dbReference type="PROSITE" id="PS50977"/>
    </source>
</evidence>
<dbReference type="PANTHER" id="PTHR30055:SF234">
    <property type="entry name" value="HTH-TYPE TRANSCRIPTIONAL REGULATOR BETI"/>
    <property type="match status" value="1"/>
</dbReference>
<evidence type="ECO:0000256" key="2">
    <source>
        <dbReference type="ARBA" id="ARBA00023125"/>
    </source>
</evidence>
<dbReference type="SUPFAM" id="SSF48498">
    <property type="entry name" value="Tetracyclin repressor-like, C-terminal domain"/>
    <property type="match status" value="1"/>
</dbReference>
<dbReference type="EMBL" id="JACHIN010000002">
    <property type="protein sequence ID" value="MBB5076288.1"/>
    <property type="molecule type" value="Genomic_DNA"/>
</dbReference>
<dbReference type="Gene3D" id="1.10.357.10">
    <property type="entry name" value="Tetracycline Repressor, domain 2"/>
    <property type="match status" value="1"/>
</dbReference>
<gene>
    <name evidence="6" type="ORF">HNR40_001752</name>
</gene>
<dbReference type="SUPFAM" id="SSF46689">
    <property type="entry name" value="Homeodomain-like"/>
    <property type="match status" value="1"/>
</dbReference>
<dbReference type="InterPro" id="IPR009057">
    <property type="entry name" value="Homeodomain-like_sf"/>
</dbReference>
<organism evidence="6 7">
    <name type="scientific">Nonomuraea endophytica</name>
    <dbReference type="NCBI Taxonomy" id="714136"/>
    <lineage>
        <taxon>Bacteria</taxon>
        <taxon>Bacillati</taxon>
        <taxon>Actinomycetota</taxon>
        <taxon>Actinomycetes</taxon>
        <taxon>Streptosporangiales</taxon>
        <taxon>Streptosporangiaceae</taxon>
        <taxon>Nonomuraea</taxon>
    </lineage>
</organism>
<dbReference type="GO" id="GO:0003700">
    <property type="term" value="F:DNA-binding transcription factor activity"/>
    <property type="evidence" value="ECO:0007669"/>
    <property type="project" value="TreeGrafter"/>
</dbReference>
<feature type="domain" description="HTH tetR-type" evidence="5">
    <location>
        <begin position="8"/>
        <end position="66"/>
    </location>
</feature>